<evidence type="ECO:0000313" key="1">
    <source>
        <dbReference type="EMBL" id="EMI22190.1"/>
    </source>
</evidence>
<dbReference type="AlphaFoldDB" id="M5RSB8"/>
<gene>
    <name evidence="1" type="ORF">RMSM_00883</name>
</gene>
<proteinExistence type="predicted"/>
<dbReference type="EMBL" id="ANOG01000138">
    <property type="protein sequence ID" value="EMI22190.1"/>
    <property type="molecule type" value="Genomic_DNA"/>
</dbReference>
<sequence length="62" mass="6860">MKAGGSKPRRPNDISAFACPSFSCLFFLVRCVEVSLSWDRVAIVDGEVWVGLDVSSAYFLRC</sequence>
<name>M5RSB8_9BACT</name>
<protein>
    <submittedName>
        <fullName evidence="1">Uncharacterized protein</fullName>
    </submittedName>
</protein>
<keyword evidence="2" id="KW-1185">Reference proteome</keyword>
<evidence type="ECO:0000313" key="2">
    <source>
        <dbReference type="Proteomes" id="UP000011991"/>
    </source>
</evidence>
<organism evidence="1 2">
    <name type="scientific">Rhodopirellula maiorica SM1</name>
    <dbReference type="NCBI Taxonomy" id="1265738"/>
    <lineage>
        <taxon>Bacteria</taxon>
        <taxon>Pseudomonadati</taxon>
        <taxon>Planctomycetota</taxon>
        <taxon>Planctomycetia</taxon>
        <taxon>Pirellulales</taxon>
        <taxon>Pirellulaceae</taxon>
        <taxon>Novipirellula</taxon>
    </lineage>
</organism>
<dbReference type="Proteomes" id="UP000011991">
    <property type="component" value="Unassembled WGS sequence"/>
</dbReference>
<accession>M5RSB8</accession>
<reference evidence="1 2" key="1">
    <citation type="journal article" date="2013" name="Mar. Genomics">
        <title>Expression of sulfatases in Rhodopirellula baltica and the diversity of sulfatases in the genus Rhodopirellula.</title>
        <authorList>
            <person name="Wegner C.E."/>
            <person name="Richter-Heitmann T."/>
            <person name="Klindworth A."/>
            <person name="Klockow C."/>
            <person name="Richter M."/>
            <person name="Achstetter T."/>
            <person name="Glockner F.O."/>
            <person name="Harder J."/>
        </authorList>
    </citation>
    <scope>NUCLEOTIDE SEQUENCE [LARGE SCALE GENOMIC DNA]</scope>
    <source>
        <strain evidence="1 2">SM1</strain>
    </source>
</reference>
<comment type="caution">
    <text evidence="1">The sequence shown here is derived from an EMBL/GenBank/DDBJ whole genome shotgun (WGS) entry which is preliminary data.</text>
</comment>